<feature type="compositionally biased region" description="Polar residues" evidence="1">
    <location>
        <begin position="1208"/>
        <end position="1228"/>
    </location>
</feature>
<dbReference type="Proteomes" id="UP001227230">
    <property type="component" value="Chromosome 4"/>
</dbReference>
<evidence type="ECO:0000256" key="1">
    <source>
        <dbReference type="SAM" id="MobiDB-lite"/>
    </source>
</evidence>
<sequence length="1350" mass="149401">MASLTAKKINIHGIGLGLREDRCGWYSSEKKLADSFTMEECVLAEASHQRGDSILTSKPNRPLVKIDSISIDLISADEKNEAEKCQHFSIRGYVAEVRKRDKKICWPFALDESHNKLEEQTCILPPLDVPKFRWWHCQNCLQEIGTKASEKEIATVPSCNNTVYKSNGTCLHMTSRGAETVLLLDYPRALNVDISEGRKVDASTSGNVNDNEHHVSLCSDKQDKQAEVACSIIIGDENRSEEDADQVIPEPPCGAAKVNPCLLMEKQAGDTVALELNCNGVYEVADIGLSVGKMKYMVNSSDETCQMGKHTSMDDQNNTAWGSSKVVPAVGVVDEALNSVSVLKNDCPLLELDDSDQASSESDEILIKNSFNRQHDNSSGWRRRKSRKVRLLTDLLGAKENNSTSNAVIDASTSTDSLSVPQGEVAVQGNARRGFRGQNRKRKMFQDEDWRPPEISYQNDANKKFRTFKGDVEITDINIAIDNAESEEDGPAGIGSQTGVKTHWTRPKIDRISGPNKKKNKKTSVDDGCSSLLPPQVATGREIQDKNGDADVGKATDAVLSKSPHDAFAGKRIEAFLKNLPAQQTEGKSNLSKKKNKMPLVEEGEASLMPWKSGVISKDQITRKEVEYLQCTTQTVPFQSVQDHSAGKDLQLFLNSLAAQRKDDAKYVAPVEDGLALFLSQQENLHREDVVMRKDVERKQHIGGSSIPFKPVPDGLFGVGVNRDINGKRTTHGIPFLSEKQNCSPSVEDWSSSLKQKVDFSGKCNKEKAIEVQELSEANRKHSDHRVNEVFEQGTSDDIPMEIVELMARNQYERCLSETRNDYHLSETTNDTRNAGMLDFTKVYANGAFRLLQEENSHRQKPQSSYGRNSMFTTAENVGSSREKSGSYFSHFSSRNHFNMAQPEGTHGSTGVIAFPVCQEKPSSGVQFSCPGPSRHNGASNCKWSRDMVGQRSSHTSLHAFEAYNACYNAPQQSEEAAHVWSAMTPNHMAFGFSIPQECATHSNNMDMISHSSNMLHKRKMTGEQDLKFLNSNAFDLEKQNRSIGSETLNRAHVEYPFACKDNGIKLHPKLVGSLDLYSNENIPAMHLLSLMDSGMQSRTPFSMDGDSKFLKKSAFPRDYDSREFSGLEIGAYKARNSSRQPSSDHCGKNHLAERSCACSLAVTSVGAFASSSQKDGNFKPAGLIDQVLPRSRGKEKSKVLPPPIQNRGCTSRKSSSTCGDYSGTNHESIPIHDTQKRFPGASNSMRFPLQPHTIENSIECIALETHCNGGTFWPINSRSETEICSINKNPADFSVPVAGNIYMIGAEDLKFGKSISSENRNGLINVDGHKKKRVVKLTSVKERARRRIA</sequence>
<proteinExistence type="predicted"/>
<name>A0ABY9BQ71_VITVI</name>
<dbReference type="PANTHER" id="PTHR35504">
    <property type="entry name" value="PROTEIN EMBRYONIC FLOWER 1"/>
    <property type="match status" value="1"/>
</dbReference>
<evidence type="ECO:0000313" key="3">
    <source>
        <dbReference type="Proteomes" id="UP001227230"/>
    </source>
</evidence>
<evidence type="ECO:0008006" key="4">
    <source>
        <dbReference type="Google" id="ProtNLM"/>
    </source>
</evidence>
<keyword evidence="3" id="KW-1185">Reference proteome</keyword>
<dbReference type="PANTHER" id="PTHR35504:SF1">
    <property type="entry name" value="PROTEIN EMBRYONIC FLOWER 1"/>
    <property type="match status" value="1"/>
</dbReference>
<reference evidence="2 3" key="1">
    <citation type="journal article" date="2023" name="Hortic Res">
        <title>The complete reference genome for grapevine (Vitis vinifera L.) genetics and breeding.</title>
        <authorList>
            <person name="Shi X."/>
            <person name="Cao S."/>
            <person name="Wang X."/>
            <person name="Huang S."/>
            <person name="Wang Y."/>
            <person name="Liu Z."/>
            <person name="Liu W."/>
            <person name="Leng X."/>
            <person name="Peng Y."/>
            <person name="Wang N."/>
            <person name="Wang Y."/>
            <person name="Ma Z."/>
            <person name="Xu X."/>
            <person name="Zhang F."/>
            <person name="Xue H."/>
            <person name="Zhong H."/>
            <person name="Wang Y."/>
            <person name="Zhang K."/>
            <person name="Velt A."/>
            <person name="Avia K."/>
            <person name="Holtgrawe D."/>
            <person name="Grimplet J."/>
            <person name="Matus J.T."/>
            <person name="Ware D."/>
            <person name="Wu X."/>
            <person name="Wang H."/>
            <person name="Liu C."/>
            <person name="Fang Y."/>
            <person name="Rustenholz C."/>
            <person name="Cheng Z."/>
            <person name="Xiao H."/>
            <person name="Zhou Y."/>
        </authorList>
    </citation>
    <scope>NUCLEOTIDE SEQUENCE [LARGE SCALE GENOMIC DNA]</scope>
    <source>
        <strain evidence="3">cv. Pinot noir / PN40024</strain>
        <tissue evidence="2">Leaf</tissue>
    </source>
</reference>
<organism evidence="2 3">
    <name type="scientific">Vitis vinifera</name>
    <name type="common">Grape</name>
    <dbReference type="NCBI Taxonomy" id="29760"/>
    <lineage>
        <taxon>Eukaryota</taxon>
        <taxon>Viridiplantae</taxon>
        <taxon>Streptophyta</taxon>
        <taxon>Embryophyta</taxon>
        <taxon>Tracheophyta</taxon>
        <taxon>Spermatophyta</taxon>
        <taxon>Magnoliopsida</taxon>
        <taxon>eudicotyledons</taxon>
        <taxon>Gunneridae</taxon>
        <taxon>Pentapetalae</taxon>
        <taxon>rosids</taxon>
        <taxon>Vitales</taxon>
        <taxon>Vitaceae</taxon>
        <taxon>Viteae</taxon>
        <taxon>Vitis</taxon>
    </lineage>
</organism>
<feature type="region of interest" description="Disordered" evidence="1">
    <location>
        <begin position="1187"/>
        <end position="1234"/>
    </location>
</feature>
<protein>
    <recommendedName>
        <fullName evidence="4">Protein embryonic flower 1</fullName>
    </recommendedName>
</protein>
<dbReference type="InterPro" id="IPR034583">
    <property type="entry name" value="EMF1"/>
</dbReference>
<dbReference type="EMBL" id="CP126651">
    <property type="protein sequence ID" value="WJZ85098.1"/>
    <property type="molecule type" value="Genomic_DNA"/>
</dbReference>
<accession>A0ABY9BQ71</accession>
<gene>
    <name evidence="2" type="ORF">VitviT2T_004655</name>
</gene>
<evidence type="ECO:0000313" key="2">
    <source>
        <dbReference type="EMBL" id="WJZ85098.1"/>
    </source>
</evidence>
<feature type="region of interest" description="Disordered" evidence="1">
    <location>
        <begin position="486"/>
        <end position="550"/>
    </location>
</feature>